<name>A0ABT5MPH8_9BURK</name>
<gene>
    <name evidence="2" type="ORF">PSQ39_21075</name>
</gene>
<evidence type="ECO:0000313" key="3">
    <source>
        <dbReference type="Proteomes" id="UP001528672"/>
    </source>
</evidence>
<evidence type="ECO:0000313" key="2">
    <source>
        <dbReference type="EMBL" id="MDD0817140.1"/>
    </source>
</evidence>
<feature type="transmembrane region" description="Helical" evidence="1">
    <location>
        <begin position="21"/>
        <end position="41"/>
    </location>
</feature>
<organism evidence="2 3">
    <name type="scientific">Curvibacter microcysteis</name>
    <dbReference type="NCBI Taxonomy" id="3026419"/>
    <lineage>
        <taxon>Bacteria</taxon>
        <taxon>Pseudomonadati</taxon>
        <taxon>Pseudomonadota</taxon>
        <taxon>Betaproteobacteria</taxon>
        <taxon>Burkholderiales</taxon>
        <taxon>Comamonadaceae</taxon>
        <taxon>Curvibacter</taxon>
    </lineage>
</organism>
<sequence>MSPVAAVRWVRHGRGVSLVELLVGLTLGALLVMACMGLWLATRSSTEALVGRTALQSQAQHTLALLTQQLRQAGALELRGPPGAWTPLQRVAFSSQWDGLDVNGDGVRDGVALWGEEGGLRPDALSVSFEYRSANTTPDCLGAAPAAGSSRVDSRFAVVSGVLRCLGSGNSAAQPISNQVEDFQLHYWLRDGAGASMQHQLLQADQLAGRWSQVVAVVLCLQWVADPRAADRALAGTRRDAAQAKAALDCHEAPWPDDGRMRLTLRRTVFLQGRGSLF</sequence>
<keyword evidence="1" id="KW-1133">Transmembrane helix</keyword>
<dbReference type="RefSeq" id="WP_273929576.1">
    <property type="nucleotide sequence ID" value="NZ_JAQSIO010000015.1"/>
</dbReference>
<evidence type="ECO:0008006" key="4">
    <source>
        <dbReference type="Google" id="ProtNLM"/>
    </source>
</evidence>
<keyword evidence="1" id="KW-0812">Transmembrane</keyword>
<dbReference type="Proteomes" id="UP001528672">
    <property type="component" value="Unassembled WGS sequence"/>
</dbReference>
<protein>
    <recommendedName>
        <fullName evidence="4">Prepilin-type N-terminal cleavage/methylation domain-containing protein</fullName>
    </recommendedName>
</protein>
<evidence type="ECO:0000256" key="1">
    <source>
        <dbReference type="SAM" id="Phobius"/>
    </source>
</evidence>
<reference evidence="2 3" key="1">
    <citation type="submission" date="2023-02" db="EMBL/GenBank/DDBJ databases">
        <title>Bacterial whole genome sequence for Curvibacter sp. HBC28.</title>
        <authorList>
            <person name="Le V."/>
            <person name="Ko S.-R."/>
            <person name="Ahn C.-Y."/>
            <person name="Oh H.-M."/>
        </authorList>
    </citation>
    <scope>NUCLEOTIDE SEQUENCE [LARGE SCALE GENOMIC DNA]</scope>
    <source>
        <strain evidence="2 3">HBC28</strain>
    </source>
</reference>
<keyword evidence="1" id="KW-0472">Membrane</keyword>
<dbReference type="EMBL" id="JAQSIO010000015">
    <property type="protein sequence ID" value="MDD0817140.1"/>
    <property type="molecule type" value="Genomic_DNA"/>
</dbReference>
<dbReference type="InterPro" id="IPR012902">
    <property type="entry name" value="N_methyl_site"/>
</dbReference>
<keyword evidence="3" id="KW-1185">Reference proteome</keyword>
<comment type="caution">
    <text evidence="2">The sequence shown here is derived from an EMBL/GenBank/DDBJ whole genome shotgun (WGS) entry which is preliminary data.</text>
</comment>
<proteinExistence type="predicted"/>
<dbReference type="PROSITE" id="PS00409">
    <property type="entry name" value="PROKAR_NTER_METHYL"/>
    <property type="match status" value="1"/>
</dbReference>
<accession>A0ABT5MPH8</accession>